<reference evidence="3" key="1">
    <citation type="journal article" date="2020" name="Fungal Divers.">
        <title>Resolving the Mortierellaceae phylogeny through synthesis of multi-gene phylogenetics and phylogenomics.</title>
        <authorList>
            <person name="Vandepol N."/>
            <person name="Liber J."/>
            <person name="Desiro A."/>
            <person name="Na H."/>
            <person name="Kennedy M."/>
            <person name="Barry K."/>
            <person name="Grigoriev I.V."/>
            <person name="Miller A.N."/>
            <person name="O'Donnell K."/>
            <person name="Stajich J.E."/>
            <person name="Bonito G."/>
        </authorList>
    </citation>
    <scope>NUCLEOTIDE SEQUENCE</scope>
    <source>
        <strain evidence="3">KOD948</strain>
    </source>
</reference>
<dbReference type="InterPro" id="IPR032675">
    <property type="entry name" value="LRR_dom_sf"/>
</dbReference>
<gene>
    <name evidence="3" type="ORF">BG011_000444</name>
</gene>
<dbReference type="Proteomes" id="UP000726737">
    <property type="component" value="Unassembled WGS sequence"/>
</dbReference>
<feature type="compositionally biased region" description="Polar residues" evidence="1">
    <location>
        <begin position="154"/>
        <end position="175"/>
    </location>
</feature>
<evidence type="ECO:0000256" key="1">
    <source>
        <dbReference type="SAM" id="MobiDB-lite"/>
    </source>
</evidence>
<dbReference type="SUPFAM" id="SSF52047">
    <property type="entry name" value="RNI-like"/>
    <property type="match status" value="1"/>
</dbReference>
<dbReference type="InterPro" id="IPR001810">
    <property type="entry name" value="F-box_dom"/>
</dbReference>
<organism evidence="3 4">
    <name type="scientific">Mortierella polycephala</name>
    <dbReference type="NCBI Taxonomy" id="41804"/>
    <lineage>
        <taxon>Eukaryota</taxon>
        <taxon>Fungi</taxon>
        <taxon>Fungi incertae sedis</taxon>
        <taxon>Mucoromycota</taxon>
        <taxon>Mortierellomycotina</taxon>
        <taxon>Mortierellomycetes</taxon>
        <taxon>Mortierellales</taxon>
        <taxon>Mortierellaceae</taxon>
        <taxon>Mortierella</taxon>
    </lineage>
</organism>
<feature type="region of interest" description="Disordered" evidence="1">
    <location>
        <begin position="154"/>
        <end position="181"/>
    </location>
</feature>
<dbReference type="PROSITE" id="PS50181">
    <property type="entry name" value="FBOX"/>
    <property type="match status" value="1"/>
</dbReference>
<keyword evidence="4" id="KW-1185">Reference proteome</keyword>
<dbReference type="Pfam" id="PF12937">
    <property type="entry name" value="F-box-like"/>
    <property type="match status" value="1"/>
</dbReference>
<dbReference type="EMBL" id="JAAAJA010001090">
    <property type="protein sequence ID" value="KAG0248140.1"/>
    <property type="molecule type" value="Genomic_DNA"/>
</dbReference>
<feature type="region of interest" description="Disordered" evidence="1">
    <location>
        <begin position="316"/>
        <end position="336"/>
    </location>
</feature>
<name>A0A9P6TVU2_9FUNG</name>
<accession>A0A9P6TVU2</accession>
<dbReference type="InterPro" id="IPR036047">
    <property type="entry name" value="F-box-like_dom_sf"/>
</dbReference>
<dbReference type="SUPFAM" id="SSF81383">
    <property type="entry name" value="F-box domain"/>
    <property type="match status" value="1"/>
</dbReference>
<evidence type="ECO:0000313" key="3">
    <source>
        <dbReference type="EMBL" id="KAG0248140.1"/>
    </source>
</evidence>
<evidence type="ECO:0000259" key="2">
    <source>
        <dbReference type="PROSITE" id="PS50181"/>
    </source>
</evidence>
<dbReference type="AlphaFoldDB" id="A0A9P6TVU2"/>
<protein>
    <recommendedName>
        <fullName evidence="2">F-box domain-containing protein</fullName>
    </recommendedName>
</protein>
<dbReference type="Gene3D" id="1.20.1280.50">
    <property type="match status" value="1"/>
</dbReference>
<proteinExistence type="predicted"/>
<dbReference type="Gene3D" id="3.80.10.10">
    <property type="entry name" value="Ribonuclease Inhibitor"/>
    <property type="match status" value="1"/>
</dbReference>
<comment type="caution">
    <text evidence="3">The sequence shown here is derived from an EMBL/GenBank/DDBJ whole genome shotgun (WGS) entry which is preliminary data.</text>
</comment>
<dbReference type="OrthoDB" id="2338066at2759"/>
<feature type="domain" description="F-box" evidence="2">
    <location>
        <begin position="1"/>
        <end position="44"/>
    </location>
</feature>
<evidence type="ECO:0000313" key="4">
    <source>
        <dbReference type="Proteomes" id="UP000726737"/>
    </source>
</evidence>
<sequence length="676" mass="73392">MLPNLPSEIQDIILTQLSTQDLTTCARVSHGWSELALPYIWRSIVIDQRQSVFHRFKASVEAGALVSNGHLIRSLTTPYYGIVELFGSSHGKTCTFLVALEAGSDDDPSIEVSKPWSTTRVFGLLGGGFGSSGHSNSSLFGPHTGFTSTTAALGQQTGDNVTGPNDTSLSISSSDDQQEPESHDLILAVADPSSQVIAPSVPSVFGATTSVPSGFGVATSVPSGFGVATSVPSGSGVAMSVSLFATAGIARQTPPPPPPPPAMDLIPLVSVLQRNTQIKSLHLKGRLFHPGQGVERVVEAIPADVEQLEINTGYSSYSSYSRNTEEPGRDLQDDDGSIIGSPLLPPLSMEKIDVSGSLLDEKAFLQVLKRSPLLNTIHLEWANPKWFCKESPSAIRSHCTELRHLKLTYAPEKDEDLAHLIDSCASGWKSLIISPVQEHDVFGPLSTAALLKHCHSLEDLCLNGCESIASDVLQDILCSAPNLKRLIAMPLYAGMHGGLELKAQDMIRSEWACTGLETLRCIISDIPRPDIGAKTNGNPLVGPLHTGTMEKSRAIQREIYKQLGRLTKLRELGLGQPYEMDGQWSRMVEYENEEDYCDDIDTQLGRQYECLDFTLASGLDELKNLKQLKEVGLQGMAVGFFDGAAEQEWASKFWPNVDMELAQDWSAATRFRYDLE</sequence>